<name>A0ABS8HMX2_9FIRM</name>
<dbReference type="RefSeq" id="WP_229533995.1">
    <property type="nucleotide sequence ID" value="NZ_JAJHJB010000003.1"/>
</dbReference>
<dbReference type="EMBL" id="JAJHJB010000003">
    <property type="protein sequence ID" value="MCC5464563.1"/>
    <property type="molecule type" value="Genomic_DNA"/>
</dbReference>
<dbReference type="Proteomes" id="UP001165492">
    <property type="component" value="Unassembled WGS sequence"/>
</dbReference>
<evidence type="ECO:0000313" key="2">
    <source>
        <dbReference type="Proteomes" id="UP001165492"/>
    </source>
</evidence>
<evidence type="ECO:0000313" key="1">
    <source>
        <dbReference type="EMBL" id="MCC5464563.1"/>
    </source>
</evidence>
<sequence>MSKKTITIMLVRHAEYLTHDTNQPLSQAGHERAKLLARMIGEVGITDIYSSDYLRTIQTAGPLAGKLGLKISNISEPDELVEQVLLKQDGKKIFICGHTNTVPEVIKQLGGAPINPIPDSEFDNMYILTHYTHNDSEYASINVVHLKYGSSPEQ</sequence>
<dbReference type="SUPFAM" id="SSF53254">
    <property type="entry name" value="Phosphoglycerate mutase-like"/>
    <property type="match status" value="1"/>
</dbReference>
<dbReference type="CDD" id="cd07067">
    <property type="entry name" value="HP_PGM_like"/>
    <property type="match status" value="1"/>
</dbReference>
<protein>
    <submittedName>
        <fullName evidence="1">Histidine phosphatase family protein</fullName>
    </submittedName>
</protein>
<dbReference type="Pfam" id="PF00300">
    <property type="entry name" value="His_Phos_1"/>
    <property type="match status" value="1"/>
</dbReference>
<keyword evidence="2" id="KW-1185">Reference proteome</keyword>
<proteinExistence type="predicted"/>
<dbReference type="SMART" id="SM00855">
    <property type="entry name" value="PGAM"/>
    <property type="match status" value="1"/>
</dbReference>
<comment type="caution">
    <text evidence="1">The sequence shown here is derived from an EMBL/GenBank/DDBJ whole genome shotgun (WGS) entry which is preliminary data.</text>
</comment>
<dbReference type="InterPro" id="IPR013078">
    <property type="entry name" value="His_Pase_superF_clade-1"/>
</dbReference>
<gene>
    <name evidence="1" type="ORF">LMF89_04185</name>
</gene>
<dbReference type="Gene3D" id="3.40.50.1240">
    <property type="entry name" value="Phosphoglycerate mutase-like"/>
    <property type="match status" value="1"/>
</dbReference>
<accession>A0ABS8HMX2</accession>
<reference evidence="1" key="1">
    <citation type="submission" date="2021-11" db="EMBL/GenBank/DDBJ databases">
        <title>Description of a new species Pelosinus isolated from the bottom sediments of Lake Baikal.</title>
        <authorList>
            <person name="Zakharyuk A."/>
        </authorList>
    </citation>
    <scope>NUCLEOTIDE SEQUENCE</scope>
    <source>
        <strain evidence="1">Bkl1</strain>
    </source>
</reference>
<dbReference type="InterPro" id="IPR029033">
    <property type="entry name" value="His_PPase_superfam"/>
</dbReference>
<organism evidence="1 2">
    <name type="scientific">Pelosinus baikalensis</name>
    <dbReference type="NCBI Taxonomy" id="2892015"/>
    <lineage>
        <taxon>Bacteria</taxon>
        <taxon>Bacillati</taxon>
        <taxon>Bacillota</taxon>
        <taxon>Negativicutes</taxon>
        <taxon>Selenomonadales</taxon>
        <taxon>Sporomusaceae</taxon>
        <taxon>Pelosinus</taxon>
    </lineage>
</organism>